<dbReference type="EMBL" id="CP029189">
    <property type="protein sequence ID" value="QES57637.1"/>
    <property type="molecule type" value="Genomic_DNA"/>
</dbReference>
<reference evidence="1 2" key="1">
    <citation type="submission" date="2018-05" db="EMBL/GenBank/DDBJ databases">
        <title>Streptomyces venezuelae.</title>
        <authorList>
            <person name="Kim W."/>
            <person name="Lee N."/>
            <person name="Cho B.-K."/>
        </authorList>
    </citation>
    <scope>NUCLEOTIDE SEQUENCE [LARGE SCALE GENOMIC DNA]</scope>
    <source>
        <strain evidence="1 2">ATCC 21018</strain>
    </source>
</reference>
<dbReference type="Proteomes" id="UP000324101">
    <property type="component" value="Chromosome"/>
</dbReference>
<name>A0A5P2DTK5_STRVZ</name>
<gene>
    <name evidence="1" type="ORF">DEJ51_28490</name>
</gene>
<evidence type="ECO:0000313" key="2">
    <source>
        <dbReference type="Proteomes" id="UP000324101"/>
    </source>
</evidence>
<accession>A0A5P2DTK5</accession>
<proteinExistence type="predicted"/>
<sequence>MSRIDAPIGTGDIMPPWMPPRDPWDAFAVSPDVSAMYGQPSAALITRARQGWQKIEPLRVRTGEDGIQ</sequence>
<dbReference type="RefSeq" id="WP_150260439.1">
    <property type="nucleotide sequence ID" value="NZ_CP029189.1"/>
</dbReference>
<dbReference type="AlphaFoldDB" id="A0A5P2DTK5"/>
<protein>
    <submittedName>
        <fullName evidence="1">Uncharacterized protein</fullName>
    </submittedName>
</protein>
<evidence type="ECO:0000313" key="1">
    <source>
        <dbReference type="EMBL" id="QES57637.1"/>
    </source>
</evidence>
<organism evidence="1 2">
    <name type="scientific">Streptomyces venezuelae</name>
    <dbReference type="NCBI Taxonomy" id="54571"/>
    <lineage>
        <taxon>Bacteria</taxon>
        <taxon>Bacillati</taxon>
        <taxon>Actinomycetota</taxon>
        <taxon>Actinomycetes</taxon>
        <taxon>Kitasatosporales</taxon>
        <taxon>Streptomycetaceae</taxon>
        <taxon>Streptomyces</taxon>
    </lineage>
</organism>